<feature type="domain" description="Calcineurin-like phosphoesterase" evidence="6">
    <location>
        <begin position="28"/>
        <end position="245"/>
    </location>
</feature>
<dbReference type="GO" id="GO:0046872">
    <property type="term" value="F:metal ion binding"/>
    <property type="evidence" value="ECO:0007669"/>
    <property type="project" value="UniProtKB-KW"/>
</dbReference>
<dbReference type="KEGG" id="psti:SOO65_04285"/>
<evidence type="ECO:0000259" key="7">
    <source>
        <dbReference type="Pfam" id="PF02872"/>
    </source>
</evidence>
<dbReference type="InterPro" id="IPR004843">
    <property type="entry name" value="Calcineurin-like_PHP"/>
</dbReference>
<dbReference type="GO" id="GO:0008768">
    <property type="term" value="F:UDP-sugar diphosphatase activity"/>
    <property type="evidence" value="ECO:0007669"/>
    <property type="project" value="TreeGrafter"/>
</dbReference>
<feature type="domain" description="5'-Nucleotidase C-terminal" evidence="7">
    <location>
        <begin position="324"/>
        <end position="473"/>
    </location>
</feature>
<dbReference type="SUPFAM" id="SSF55816">
    <property type="entry name" value="5'-nucleotidase (syn. UDP-sugar hydrolase), C-terminal domain"/>
    <property type="match status" value="1"/>
</dbReference>
<dbReference type="InterPro" id="IPR006146">
    <property type="entry name" value="5'-Nucleotdase_CS"/>
</dbReference>
<dbReference type="RefSeq" id="WP_321397490.1">
    <property type="nucleotide sequence ID" value="NZ_CP139487.1"/>
</dbReference>
<evidence type="ECO:0000256" key="3">
    <source>
        <dbReference type="ARBA" id="ARBA00022729"/>
    </source>
</evidence>
<name>A0AAX4HRT1_9BACT</name>
<accession>A0AAX4HRT1</accession>
<evidence type="ECO:0000256" key="2">
    <source>
        <dbReference type="ARBA" id="ARBA00022723"/>
    </source>
</evidence>
<evidence type="ECO:0000259" key="6">
    <source>
        <dbReference type="Pfam" id="PF00149"/>
    </source>
</evidence>
<evidence type="ECO:0000313" key="9">
    <source>
        <dbReference type="Proteomes" id="UP001324634"/>
    </source>
</evidence>
<dbReference type="Proteomes" id="UP001324634">
    <property type="component" value="Chromosome"/>
</dbReference>
<dbReference type="PROSITE" id="PS00786">
    <property type="entry name" value="5_NUCLEOTIDASE_2"/>
    <property type="match status" value="1"/>
</dbReference>
<dbReference type="SUPFAM" id="SSF56300">
    <property type="entry name" value="Metallo-dependent phosphatases"/>
    <property type="match status" value="1"/>
</dbReference>
<dbReference type="GO" id="GO:0009166">
    <property type="term" value="P:nucleotide catabolic process"/>
    <property type="evidence" value="ECO:0007669"/>
    <property type="project" value="InterPro"/>
</dbReference>
<dbReference type="AlphaFoldDB" id="A0AAX4HRT1"/>
<feature type="signal peptide" evidence="5">
    <location>
        <begin position="1"/>
        <end position="19"/>
    </location>
</feature>
<dbReference type="Gene3D" id="3.90.780.10">
    <property type="entry name" value="5'-Nucleotidase, C-terminal domain"/>
    <property type="match status" value="1"/>
</dbReference>
<evidence type="ECO:0000256" key="4">
    <source>
        <dbReference type="ARBA" id="ARBA00022741"/>
    </source>
</evidence>
<dbReference type="InterPro" id="IPR008334">
    <property type="entry name" value="5'-Nucleotdase_C"/>
</dbReference>
<dbReference type="InterPro" id="IPR006179">
    <property type="entry name" value="5_nucleotidase/apyrase"/>
</dbReference>
<sequence>MKSVLLLATVACFTSSALAYTKGKTYKLTILHTNDHHGRFWSNRDGEVGLAARATLIKQLREEAKTNGASVLLLDAGDVNTGVPQSDMLDAEPDFKGMNAIGYDVMAVGNHEFDKTLKTIYQQRKWAGFPFVSANIYDKWTKKRVFPSHVTKKLGDLKVTIFGLTTEDTPLKSNPKNTADLKFTKSVEEAKTLVPTLRPNADVLIALTHVGHYPDEKHGADAPGDVTLARQVKGIDLIVGGHTQKPLFEPDIQNGTIIVQAYEWGKYVGKVDLEILDGKVTLKSYKLIPVNLKDTAEKIKPDEKVEALLRPYKERGDKTLLVQIGNADSEYIGRRDVVRFQETNLGNLVARAYREKFKADIGLTNSGGIRDSIYPGKITIETVGMVLPFGGEVVSTEMTGKEIKEFFEHVIFKLTPGSGSFAQTNNVDIVADKKTSKIKSFKVGGVDLDESKKYLMALPEFIAAGGDKYPAVKFRKFGYVDADLLKEFIASQKEMKSSDFAPRGSIKIE</sequence>
<dbReference type="PRINTS" id="PR01607">
    <property type="entry name" value="APYRASEFAMLY"/>
</dbReference>
<dbReference type="InterPro" id="IPR029052">
    <property type="entry name" value="Metallo-depent_PP-like"/>
</dbReference>
<dbReference type="PANTHER" id="PTHR11575:SF46">
    <property type="entry name" value="PROTEIN USHA"/>
    <property type="match status" value="1"/>
</dbReference>
<keyword evidence="4 5" id="KW-0547">Nucleotide-binding</keyword>
<dbReference type="Pfam" id="PF02872">
    <property type="entry name" value="5_nucleotid_C"/>
    <property type="match status" value="1"/>
</dbReference>
<evidence type="ECO:0000256" key="5">
    <source>
        <dbReference type="RuleBase" id="RU362119"/>
    </source>
</evidence>
<dbReference type="GO" id="GO:0030288">
    <property type="term" value="C:outer membrane-bounded periplasmic space"/>
    <property type="evidence" value="ECO:0007669"/>
    <property type="project" value="TreeGrafter"/>
</dbReference>
<evidence type="ECO:0000256" key="1">
    <source>
        <dbReference type="ARBA" id="ARBA00006654"/>
    </source>
</evidence>
<dbReference type="Gene3D" id="3.60.21.10">
    <property type="match status" value="1"/>
</dbReference>
<dbReference type="InterPro" id="IPR036907">
    <property type="entry name" value="5'-Nucleotdase_C_sf"/>
</dbReference>
<dbReference type="PROSITE" id="PS00785">
    <property type="entry name" value="5_NUCLEOTIDASE_1"/>
    <property type="match status" value="1"/>
</dbReference>
<keyword evidence="9" id="KW-1185">Reference proteome</keyword>
<proteinExistence type="inferred from homology"/>
<dbReference type="EMBL" id="CP139487">
    <property type="protein sequence ID" value="WPU65957.1"/>
    <property type="molecule type" value="Genomic_DNA"/>
</dbReference>
<keyword evidence="3 5" id="KW-0732">Signal</keyword>
<dbReference type="PANTHER" id="PTHR11575">
    <property type="entry name" value="5'-NUCLEOTIDASE-RELATED"/>
    <property type="match status" value="1"/>
</dbReference>
<gene>
    <name evidence="8" type="ORF">SOO65_04285</name>
</gene>
<keyword evidence="5" id="KW-0378">Hydrolase</keyword>
<reference evidence="8 9" key="1">
    <citation type="submission" date="2023-11" db="EMBL/GenBank/DDBJ databases">
        <title>Peredibacter starrii A3.12.</title>
        <authorList>
            <person name="Mitchell R.J."/>
        </authorList>
    </citation>
    <scope>NUCLEOTIDE SEQUENCE [LARGE SCALE GENOMIC DNA]</scope>
    <source>
        <strain evidence="8 9">A3.12</strain>
    </source>
</reference>
<keyword evidence="2" id="KW-0479">Metal-binding</keyword>
<feature type="chain" id="PRO_5043101345" evidence="5">
    <location>
        <begin position="20"/>
        <end position="509"/>
    </location>
</feature>
<organism evidence="8 9">
    <name type="scientific">Peredibacter starrii</name>
    <dbReference type="NCBI Taxonomy" id="28202"/>
    <lineage>
        <taxon>Bacteria</taxon>
        <taxon>Pseudomonadati</taxon>
        <taxon>Bdellovibrionota</taxon>
        <taxon>Bacteriovoracia</taxon>
        <taxon>Bacteriovoracales</taxon>
        <taxon>Bacteriovoracaceae</taxon>
        <taxon>Peredibacter</taxon>
    </lineage>
</organism>
<dbReference type="GO" id="GO:0008253">
    <property type="term" value="F:5'-nucleotidase activity"/>
    <property type="evidence" value="ECO:0007669"/>
    <property type="project" value="TreeGrafter"/>
</dbReference>
<dbReference type="GO" id="GO:0000166">
    <property type="term" value="F:nucleotide binding"/>
    <property type="evidence" value="ECO:0007669"/>
    <property type="project" value="UniProtKB-KW"/>
</dbReference>
<dbReference type="Pfam" id="PF00149">
    <property type="entry name" value="Metallophos"/>
    <property type="match status" value="1"/>
</dbReference>
<comment type="similarity">
    <text evidence="1 5">Belongs to the 5'-nucleotidase family.</text>
</comment>
<evidence type="ECO:0000313" key="8">
    <source>
        <dbReference type="EMBL" id="WPU65957.1"/>
    </source>
</evidence>
<protein>
    <submittedName>
        <fullName evidence="8">5'-nucleotidase C-terminal domain-containing protein</fullName>
    </submittedName>
</protein>